<dbReference type="InterPro" id="IPR036390">
    <property type="entry name" value="WH_DNA-bd_sf"/>
</dbReference>
<dbReference type="Proteomes" id="UP000048926">
    <property type="component" value="Unassembled WGS sequence"/>
</dbReference>
<dbReference type="InterPro" id="IPR036388">
    <property type="entry name" value="WH-like_DNA-bd_sf"/>
</dbReference>
<evidence type="ECO:0000313" key="1">
    <source>
        <dbReference type="EMBL" id="CTQ46637.1"/>
    </source>
</evidence>
<sequence>MDMLIAAAARALSSGDPLAVLKRVALRNDAPALALRGIAMAQLGDLARARELLKDAARAFGPDEPMARARCMVAEAEIALVCRDLGRSFQTLGATRATLEAGGDQVNAAHAGYLEARQLLLIGRLEEAQRTLESIDTGVLPPASRAGYGLVVAGIAMRQIRTGPARAALQQAAQAAQDAGIPSLKAEVEKARHALEAPAARLVSRDRQDLLQLDGVEALVGSDTFIVDTCRNAVRLGKRLISLDRRPVLLALARALAEVWPEDVSRENLLMHAFGAKHVDDSHRARLRVEIARLRKVIKPVAGVRSTSLGFALKLYGAHQVAVLAPPVESDHPEVLALLADGEAWSSSALAMALGVSPRTVQRKLEDLALAGKVRSFGRGRACRWILSSVPGFPTSLLLPLAIATG</sequence>
<gene>
    <name evidence="1" type="ORF">LAL4801_05096</name>
</gene>
<dbReference type="EMBL" id="CXST01000004">
    <property type="protein sequence ID" value="CTQ46637.1"/>
    <property type="molecule type" value="Genomic_DNA"/>
</dbReference>
<evidence type="ECO:0000313" key="2">
    <source>
        <dbReference type="Proteomes" id="UP000048926"/>
    </source>
</evidence>
<dbReference type="Gene3D" id="1.10.10.10">
    <property type="entry name" value="Winged helix-like DNA-binding domain superfamily/Winged helix DNA-binding domain"/>
    <property type="match status" value="1"/>
</dbReference>
<name>A0A0M6YBJ7_9HYPH</name>
<keyword evidence="2" id="KW-1185">Reference proteome</keyword>
<evidence type="ECO:0008006" key="3">
    <source>
        <dbReference type="Google" id="ProtNLM"/>
    </source>
</evidence>
<dbReference type="AlphaFoldDB" id="A0A0M6YBJ7"/>
<protein>
    <recommendedName>
        <fullName evidence="3">HTH domain-containing protein</fullName>
    </recommendedName>
</protein>
<reference evidence="2" key="1">
    <citation type="submission" date="2015-07" db="EMBL/GenBank/DDBJ databases">
        <authorList>
            <person name="Rodrigo-Torres Lidia"/>
            <person name="Arahal R.David."/>
        </authorList>
    </citation>
    <scope>NUCLEOTIDE SEQUENCE [LARGE SCALE GENOMIC DNA]</scope>
    <source>
        <strain evidence="2">CECT 4801</strain>
    </source>
</reference>
<organism evidence="1 2">
    <name type="scientific">Roseibium aggregatum</name>
    <dbReference type="NCBI Taxonomy" id="187304"/>
    <lineage>
        <taxon>Bacteria</taxon>
        <taxon>Pseudomonadati</taxon>
        <taxon>Pseudomonadota</taxon>
        <taxon>Alphaproteobacteria</taxon>
        <taxon>Hyphomicrobiales</taxon>
        <taxon>Stappiaceae</taxon>
        <taxon>Roseibium</taxon>
    </lineage>
</organism>
<proteinExistence type="predicted"/>
<dbReference type="SUPFAM" id="SSF46785">
    <property type="entry name" value="Winged helix' DNA-binding domain"/>
    <property type="match status" value="1"/>
</dbReference>
<dbReference type="OrthoDB" id="9812210at2"/>
<accession>A0A0M6YBJ7</accession>
<dbReference type="RefSeq" id="WP_055660616.1">
    <property type="nucleotide sequence ID" value="NZ_CXST01000004.1"/>
</dbReference>